<gene>
    <name evidence="2" type="ORF">SLAV_02015</name>
</gene>
<dbReference type="Proteomes" id="UP000231791">
    <property type="component" value="Chromosome"/>
</dbReference>
<evidence type="ECO:0000256" key="1">
    <source>
        <dbReference type="SAM" id="MobiDB-lite"/>
    </source>
</evidence>
<dbReference type="EMBL" id="CP024985">
    <property type="protein sequence ID" value="ATZ22327.1"/>
    <property type="molecule type" value="Genomic_DNA"/>
</dbReference>
<feature type="compositionally biased region" description="Low complexity" evidence="1">
    <location>
        <begin position="308"/>
        <end position="325"/>
    </location>
</feature>
<proteinExistence type="predicted"/>
<protein>
    <submittedName>
        <fullName evidence="2">Uncharacterized protein</fullName>
    </submittedName>
</protein>
<feature type="region of interest" description="Disordered" evidence="1">
    <location>
        <begin position="286"/>
        <end position="365"/>
    </location>
</feature>
<accession>A0A2K8P6F4</accession>
<name>A0A2K8P6F4_STRLA</name>
<organism evidence="2 3">
    <name type="scientific">Streptomyces lavendulae subsp. lavendulae</name>
    <dbReference type="NCBI Taxonomy" id="58340"/>
    <lineage>
        <taxon>Bacteria</taxon>
        <taxon>Bacillati</taxon>
        <taxon>Actinomycetota</taxon>
        <taxon>Actinomycetes</taxon>
        <taxon>Kitasatosporales</taxon>
        <taxon>Streptomycetaceae</taxon>
        <taxon>Streptomyces</taxon>
    </lineage>
</organism>
<dbReference type="AlphaFoldDB" id="A0A2K8P6F4"/>
<keyword evidence="3" id="KW-1185">Reference proteome</keyword>
<sequence>MRAVRAWLPIRLSLCQGKTTELSLSVSARRRGPGGPAGVAVLGRRRDAFHAGAVSADPPSGVPSTTWTSPEAADAGRVTVVASATAAAAARQSQARRAIGIRMRPPRRRRSACALALQGRAARPMYVAHLRLRLVVHAPYRTAQLYVRDVPLLRPPGRTDLLQILWCPSEHPPEYKPPVKLFWRTAADGTDVLTAPPQPYDADEDFYVPQPCVLAPEEVIEYPDFLELPEELRRQLLVPDLWEAAGVDLGNFREAPQELYDVDLSHAPGWKIGGWAPRVRRQSPAAVRLPGVRGHGPPAYRPRAVTQPARAPGRAGRGSATSAPGPHGPNGASRRLGLRPAGGSAKVCARHRKPPGLPARTAEAG</sequence>
<dbReference type="KEGG" id="slx:SLAV_02015"/>
<evidence type="ECO:0000313" key="3">
    <source>
        <dbReference type="Proteomes" id="UP000231791"/>
    </source>
</evidence>
<reference evidence="2 3" key="1">
    <citation type="submission" date="2017-11" db="EMBL/GenBank/DDBJ databases">
        <title>Complete genome sequence of Streptomyces lavendulae subsp. lavendulae CCM 3239 (formerly 'Streptomyces aureofaciens CCM 3239'), the producer of the angucycline-type antibiotic auricin.</title>
        <authorList>
            <person name="Busche T."/>
            <person name="Novakova R."/>
            <person name="Al'Dilaimi A."/>
            <person name="Homerova D."/>
            <person name="Feckova L."/>
            <person name="Rezuchova B."/>
            <person name="Mingyar E."/>
            <person name="Csolleiova D."/>
            <person name="Bekeova C."/>
            <person name="Winkler A."/>
            <person name="Sevcikova B."/>
            <person name="Kalinowski J."/>
            <person name="Kormanec J."/>
            <person name="Ruckert C."/>
        </authorList>
    </citation>
    <scope>NUCLEOTIDE SEQUENCE [LARGE SCALE GENOMIC DNA]</scope>
    <source>
        <strain evidence="2 3">CCM 3239</strain>
    </source>
</reference>
<evidence type="ECO:0000313" key="2">
    <source>
        <dbReference type="EMBL" id="ATZ22327.1"/>
    </source>
</evidence>